<gene>
    <name evidence="1" type="ORF">SAY87_024605</name>
</gene>
<protein>
    <submittedName>
        <fullName evidence="1">Uncharacterized protein</fullName>
    </submittedName>
</protein>
<sequence>MDNHPAVWWLDFSLYRFLSGPSSLQAISGQRVVCWLAGSAVKWKKEGISWALMSGGWAKIVQIKMDNRCISLTLPGKDPMLYLRWQWDLVGSQWIRPWRTDLRSDGWVLAALARAGSWIPGLKCSFLDKRIIVTNPLHSLTS</sequence>
<accession>A0AAN7GL40</accession>
<proteinExistence type="predicted"/>
<reference evidence="1 2" key="1">
    <citation type="journal article" date="2023" name="Hortic Res">
        <title>Pangenome of water caltrop reveals structural variations and asymmetric subgenome divergence after allopolyploidization.</title>
        <authorList>
            <person name="Zhang X."/>
            <person name="Chen Y."/>
            <person name="Wang L."/>
            <person name="Yuan Y."/>
            <person name="Fang M."/>
            <person name="Shi L."/>
            <person name="Lu R."/>
            <person name="Comes H.P."/>
            <person name="Ma Y."/>
            <person name="Chen Y."/>
            <person name="Huang G."/>
            <person name="Zhou Y."/>
            <person name="Zheng Z."/>
            <person name="Qiu Y."/>
        </authorList>
    </citation>
    <scope>NUCLEOTIDE SEQUENCE [LARGE SCALE GENOMIC DNA]</scope>
    <source>
        <tissue evidence="1">Roots</tissue>
    </source>
</reference>
<dbReference type="Proteomes" id="UP001345219">
    <property type="component" value="Chromosome 19"/>
</dbReference>
<dbReference type="AlphaFoldDB" id="A0AAN7GL40"/>
<dbReference type="EMBL" id="JAXIOK010000024">
    <property type="protein sequence ID" value="KAK4741017.1"/>
    <property type="molecule type" value="Genomic_DNA"/>
</dbReference>
<comment type="caution">
    <text evidence="1">The sequence shown here is derived from an EMBL/GenBank/DDBJ whole genome shotgun (WGS) entry which is preliminary data.</text>
</comment>
<keyword evidence="2" id="KW-1185">Reference proteome</keyword>
<evidence type="ECO:0000313" key="2">
    <source>
        <dbReference type="Proteomes" id="UP001345219"/>
    </source>
</evidence>
<evidence type="ECO:0000313" key="1">
    <source>
        <dbReference type="EMBL" id="KAK4741017.1"/>
    </source>
</evidence>
<name>A0AAN7GL40_9MYRT</name>
<organism evidence="1 2">
    <name type="scientific">Trapa incisa</name>
    <dbReference type="NCBI Taxonomy" id="236973"/>
    <lineage>
        <taxon>Eukaryota</taxon>
        <taxon>Viridiplantae</taxon>
        <taxon>Streptophyta</taxon>
        <taxon>Embryophyta</taxon>
        <taxon>Tracheophyta</taxon>
        <taxon>Spermatophyta</taxon>
        <taxon>Magnoliopsida</taxon>
        <taxon>eudicotyledons</taxon>
        <taxon>Gunneridae</taxon>
        <taxon>Pentapetalae</taxon>
        <taxon>rosids</taxon>
        <taxon>malvids</taxon>
        <taxon>Myrtales</taxon>
        <taxon>Lythraceae</taxon>
        <taxon>Trapa</taxon>
    </lineage>
</organism>